<keyword evidence="1" id="KW-0808">Transferase</keyword>
<dbReference type="EMBL" id="ACIS01000001">
    <property type="protein sequence ID" value="EEG10435.1"/>
    <property type="molecule type" value="Genomic_DNA"/>
</dbReference>
<keyword evidence="2" id="KW-1185">Reference proteome</keyword>
<dbReference type="PANTHER" id="PTHR43179:SF10">
    <property type="entry name" value="GLYCOSYL TRANSFERASE"/>
    <property type="match status" value="1"/>
</dbReference>
<dbReference type="Pfam" id="PF13641">
    <property type="entry name" value="Glyco_tranf_2_3"/>
    <property type="match status" value="1"/>
</dbReference>
<organism evidence="1 2">
    <name type="scientific">Pseudogulbenkiania ferrooxidans 2002</name>
    <dbReference type="NCBI Taxonomy" id="279714"/>
    <lineage>
        <taxon>Bacteria</taxon>
        <taxon>Pseudomonadati</taxon>
        <taxon>Pseudomonadota</taxon>
        <taxon>Betaproteobacteria</taxon>
        <taxon>Neisseriales</taxon>
        <taxon>Chromobacteriaceae</taxon>
        <taxon>Pseudogulbenkiania</taxon>
    </lineage>
</organism>
<dbReference type="Proteomes" id="UP000003165">
    <property type="component" value="Unassembled WGS sequence"/>
</dbReference>
<dbReference type="Gene3D" id="3.90.550.10">
    <property type="entry name" value="Spore Coat Polysaccharide Biosynthesis Protein SpsA, Chain A"/>
    <property type="match status" value="1"/>
</dbReference>
<dbReference type="InterPro" id="IPR029044">
    <property type="entry name" value="Nucleotide-diphossugar_trans"/>
</dbReference>
<protein>
    <submittedName>
        <fullName evidence="1">Glycosyl transferase, family 2</fullName>
    </submittedName>
</protein>
<dbReference type="AlphaFoldDB" id="B9YZ82"/>
<dbReference type="GO" id="GO:0016740">
    <property type="term" value="F:transferase activity"/>
    <property type="evidence" value="ECO:0007669"/>
    <property type="project" value="UniProtKB-KW"/>
</dbReference>
<dbReference type="SUPFAM" id="SSF53448">
    <property type="entry name" value="Nucleotide-diphospho-sugar transferases"/>
    <property type="match status" value="1"/>
</dbReference>
<accession>B9YZ82</accession>
<name>B9YZ82_9NEIS</name>
<evidence type="ECO:0000313" key="2">
    <source>
        <dbReference type="Proteomes" id="UP000003165"/>
    </source>
</evidence>
<sequence>MAVDLFVIDNSPTTELQGLCEEFNASYFHNPQNPGFGASHNLAVFELTEPNIHLIINPDITFDGNTISQLVGFMNDHPEVACLVPKVVYPDGSLQRLCKLLPSPINLFSRRFASALAERLDEDYELRWFGYDQIVDIPYVSGCFMAVRTEVFRKIGGFDQRFFMYLEDTDLSRRLAQHGRVVFYPDAVVKHTFAKQSYKNRRLLFAHIKSAIQYFNKWGWFFDSERHHRNREAVAKIRAAMLKTKQDNHSTELNT</sequence>
<dbReference type="PANTHER" id="PTHR43179">
    <property type="entry name" value="RHAMNOSYLTRANSFERASE WBBL"/>
    <property type="match status" value="1"/>
</dbReference>
<proteinExistence type="predicted"/>
<gene>
    <name evidence="1" type="ORF">FuraDRAFT_0417</name>
</gene>
<dbReference type="eggNOG" id="COG1216">
    <property type="taxonomic scope" value="Bacteria"/>
</dbReference>
<evidence type="ECO:0000313" key="1">
    <source>
        <dbReference type="EMBL" id="EEG10435.1"/>
    </source>
</evidence>
<comment type="caution">
    <text evidence="1">The sequence shown here is derived from an EMBL/GenBank/DDBJ whole genome shotgun (WGS) entry which is preliminary data.</text>
</comment>
<reference evidence="1 2" key="1">
    <citation type="submission" date="2009-02" db="EMBL/GenBank/DDBJ databases">
        <title>Sequencing of the draft genome and assembly of Lutiella nitroferrum 2002.</title>
        <authorList>
            <consortium name="US DOE Joint Genome Institute (JGI-PGF)"/>
            <person name="Lucas S."/>
            <person name="Copeland A."/>
            <person name="Lapidus A."/>
            <person name="Glavina del Rio T."/>
            <person name="Tice H."/>
            <person name="Bruce D."/>
            <person name="Goodwin L."/>
            <person name="Pitluck S."/>
            <person name="Larimer F."/>
            <person name="Land M.L."/>
            <person name="Hauser L."/>
            <person name="Coates J.D."/>
        </authorList>
    </citation>
    <scope>NUCLEOTIDE SEQUENCE [LARGE SCALE GENOMIC DNA]</scope>
    <source>
        <strain evidence="1 2">2002</strain>
    </source>
</reference>